<dbReference type="Proteomes" id="UP000051679">
    <property type="component" value="Unassembled WGS sequence"/>
</dbReference>
<feature type="transmembrane region" description="Helical" evidence="1">
    <location>
        <begin position="100"/>
        <end position="122"/>
    </location>
</feature>
<feature type="transmembrane region" description="Helical" evidence="1">
    <location>
        <begin position="31"/>
        <end position="52"/>
    </location>
</feature>
<dbReference type="EMBL" id="AYYO01000044">
    <property type="protein sequence ID" value="KRM54709.1"/>
    <property type="molecule type" value="Genomic_DNA"/>
</dbReference>
<protein>
    <recommendedName>
        <fullName evidence="4">DUF2975 domain-containing protein</fullName>
    </recommendedName>
</protein>
<keyword evidence="1" id="KW-0472">Membrane</keyword>
<dbReference type="InterPro" id="IPR021354">
    <property type="entry name" value="DUF2975"/>
</dbReference>
<dbReference type="AlphaFoldDB" id="A0A0R1ZJT3"/>
<reference evidence="2 3" key="1">
    <citation type="journal article" date="2015" name="Genome Announc.">
        <title>Expanding the biotechnology potential of lactobacilli through comparative genomics of 213 strains and associated genera.</title>
        <authorList>
            <person name="Sun Z."/>
            <person name="Harris H.M."/>
            <person name="McCann A."/>
            <person name="Guo C."/>
            <person name="Argimon S."/>
            <person name="Zhang W."/>
            <person name="Yang X."/>
            <person name="Jeffery I.B."/>
            <person name="Cooney J.C."/>
            <person name="Kagawa T.F."/>
            <person name="Liu W."/>
            <person name="Song Y."/>
            <person name="Salvetti E."/>
            <person name="Wrobel A."/>
            <person name="Rasinkangas P."/>
            <person name="Parkhill J."/>
            <person name="Rea M.C."/>
            <person name="O'Sullivan O."/>
            <person name="Ritari J."/>
            <person name="Douillard F.P."/>
            <person name="Paul Ross R."/>
            <person name="Yang R."/>
            <person name="Briner A.E."/>
            <person name="Felis G.E."/>
            <person name="de Vos W.M."/>
            <person name="Barrangou R."/>
            <person name="Klaenhammer T.R."/>
            <person name="Caufield P.W."/>
            <person name="Cui Y."/>
            <person name="Zhang H."/>
            <person name="O'Toole P.W."/>
        </authorList>
    </citation>
    <scope>NUCLEOTIDE SEQUENCE [LARGE SCALE GENOMIC DNA]</scope>
    <source>
        <strain evidence="2 3">DSM 20505</strain>
    </source>
</reference>
<sequence length="140" mass="15359">MMAAMPFPQLSFAILVSPVAGTFFQALTFVAGLYLLIVAFLVAAFFAERLLLVIDRQQAFSDQAVHLLATIKWCVCVMAVGALMWLPLIYSVTQQEDAPGIMVIALGIIAIPVIIAVFLAVLQRLWASALDYKRENDLTI</sequence>
<keyword evidence="1" id="KW-0812">Transmembrane</keyword>
<proteinExistence type="predicted"/>
<keyword evidence="1" id="KW-1133">Transmembrane helix</keyword>
<evidence type="ECO:0000313" key="3">
    <source>
        <dbReference type="Proteomes" id="UP000051679"/>
    </source>
</evidence>
<gene>
    <name evidence="2" type="ORF">FC18_GL002123</name>
</gene>
<organism evidence="2 3">
    <name type="scientific">Lacticaseibacillus sharpeae JCM 1186 = DSM 20505</name>
    <dbReference type="NCBI Taxonomy" id="1291052"/>
    <lineage>
        <taxon>Bacteria</taxon>
        <taxon>Bacillati</taxon>
        <taxon>Bacillota</taxon>
        <taxon>Bacilli</taxon>
        <taxon>Lactobacillales</taxon>
        <taxon>Lactobacillaceae</taxon>
        <taxon>Lacticaseibacillus</taxon>
    </lineage>
</organism>
<evidence type="ECO:0008006" key="4">
    <source>
        <dbReference type="Google" id="ProtNLM"/>
    </source>
</evidence>
<evidence type="ECO:0000256" key="1">
    <source>
        <dbReference type="SAM" id="Phobius"/>
    </source>
</evidence>
<feature type="transmembrane region" description="Helical" evidence="1">
    <location>
        <begin position="64"/>
        <end position="88"/>
    </location>
</feature>
<keyword evidence="3" id="KW-1185">Reference proteome</keyword>
<dbReference type="Pfam" id="PF11188">
    <property type="entry name" value="DUF2975"/>
    <property type="match status" value="1"/>
</dbReference>
<dbReference type="PATRIC" id="fig|1291052.5.peg.2186"/>
<comment type="caution">
    <text evidence="2">The sequence shown here is derived from an EMBL/GenBank/DDBJ whole genome shotgun (WGS) entry which is preliminary data.</text>
</comment>
<dbReference type="STRING" id="1291052.FC18_GL002123"/>
<accession>A0A0R1ZJT3</accession>
<evidence type="ECO:0000313" key="2">
    <source>
        <dbReference type="EMBL" id="KRM54709.1"/>
    </source>
</evidence>
<name>A0A0R1ZJT3_9LACO</name>